<dbReference type="Gene3D" id="2.40.70.10">
    <property type="entry name" value="Acid Proteases"/>
    <property type="match status" value="1"/>
</dbReference>
<dbReference type="GO" id="GO:0004190">
    <property type="term" value="F:aspartic-type endopeptidase activity"/>
    <property type="evidence" value="ECO:0007669"/>
    <property type="project" value="UniProtKB-KW"/>
</dbReference>
<feature type="compositionally biased region" description="Polar residues" evidence="2">
    <location>
        <begin position="18"/>
        <end position="59"/>
    </location>
</feature>
<comment type="caution">
    <text evidence="3">The sequence shown here is derived from an EMBL/GenBank/DDBJ whole genome shotgun (WGS) entry which is preliminary data.</text>
</comment>
<evidence type="ECO:0000256" key="2">
    <source>
        <dbReference type="SAM" id="MobiDB-lite"/>
    </source>
</evidence>
<evidence type="ECO:0000313" key="4">
    <source>
        <dbReference type="Proteomes" id="UP000051530"/>
    </source>
</evidence>
<feature type="non-terminal residue" evidence="3">
    <location>
        <position position="331"/>
    </location>
</feature>
<dbReference type="VEuPathDB" id="MicrosporidiaDB:M153_5654000994"/>
<dbReference type="CDD" id="cd00303">
    <property type="entry name" value="retropepsin_like"/>
    <property type="match status" value="1"/>
</dbReference>
<reference evidence="3 4" key="1">
    <citation type="submission" date="2015-07" db="EMBL/GenBank/DDBJ databases">
        <title>The genome of Pseudoloma neurophilia, a relevant intracellular parasite of the zebrafish.</title>
        <authorList>
            <person name="Ndikumana S."/>
            <person name="Pelin A."/>
            <person name="Sanders J."/>
            <person name="Corradi N."/>
        </authorList>
    </citation>
    <scope>NUCLEOTIDE SEQUENCE [LARGE SCALE GENOMIC DNA]</scope>
    <source>
        <strain evidence="3 4">MK1</strain>
    </source>
</reference>
<keyword evidence="1" id="KW-0064">Aspartyl protease</keyword>
<organism evidence="3 4">
    <name type="scientific">Pseudoloma neurophilia</name>
    <dbReference type="NCBI Taxonomy" id="146866"/>
    <lineage>
        <taxon>Eukaryota</taxon>
        <taxon>Fungi</taxon>
        <taxon>Fungi incertae sedis</taxon>
        <taxon>Microsporidia</taxon>
        <taxon>Pseudoloma</taxon>
    </lineage>
</organism>
<dbReference type="Proteomes" id="UP000051530">
    <property type="component" value="Unassembled WGS sequence"/>
</dbReference>
<keyword evidence="4" id="KW-1185">Reference proteome</keyword>
<dbReference type="InterPro" id="IPR021109">
    <property type="entry name" value="Peptidase_aspartic_dom_sf"/>
</dbReference>
<dbReference type="PROSITE" id="PS00141">
    <property type="entry name" value="ASP_PROTEASE"/>
    <property type="match status" value="1"/>
</dbReference>
<dbReference type="OrthoDB" id="420169at2759"/>
<accession>A0A0R0LSN2</accession>
<sequence length="331" mass="37504">MHNHTKKKGNYTVHPHGSHNNEQCFYQKNNQTEPTALSSKTNLAEKPINTTEPTKQIASHQKPRRGFSRKNCSIFYEAKQSYEPVITVEYHENEIQALLDTGSQLNLIAADCLSKEDKDAIKPSNVTMRTANNTPVKSIGQINLSIRLKPRHEPIHTVTFEVFPELNHQMILGCNFLEETEATFNFQNGMITLCNTAINMATDKQEYAIAAISCDKKVDIKTRCLIKVTEVANAQPEIGHISNVTHKINTLDNEPIIQPPYRIPYDLIEDTKRELQLLEKQGIIRKSNGGWATPAFSKRKKNGGIRLLNDFRLLNQKTEDDPFPSPNITDT</sequence>
<evidence type="ECO:0000313" key="3">
    <source>
        <dbReference type="EMBL" id="KRH92470.1"/>
    </source>
</evidence>
<feature type="region of interest" description="Disordered" evidence="2">
    <location>
        <begin position="1"/>
        <end position="65"/>
    </location>
</feature>
<dbReference type="AlphaFoldDB" id="A0A0R0LSN2"/>
<dbReference type="PANTHER" id="PTHR37984:SF9">
    <property type="entry name" value="INTEGRASE CATALYTIC DOMAIN-CONTAINING PROTEIN"/>
    <property type="match status" value="1"/>
</dbReference>
<dbReference type="InterPro" id="IPR043502">
    <property type="entry name" value="DNA/RNA_pol_sf"/>
</dbReference>
<gene>
    <name evidence="3" type="ORF">M153_5654000994</name>
</gene>
<dbReference type="InterPro" id="IPR050951">
    <property type="entry name" value="Retrovirus_Pol_polyprotein"/>
</dbReference>
<protein>
    <submittedName>
        <fullName evidence="3">Putative LTR retrotransposon</fullName>
    </submittedName>
</protein>
<evidence type="ECO:0000256" key="1">
    <source>
        <dbReference type="ARBA" id="ARBA00022750"/>
    </source>
</evidence>
<keyword evidence="1" id="KW-0645">Protease</keyword>
<dbReference type="Pfam" id="PF13975">
    <property type="entry name" value="gag-asp_proteas"/>
    <property type="match status" value="1"/>
</dbReference>
<dbReference type="SUPFAM" id="SSF50630">
    <property type="entry name" value="Acid proteases"/>
    <property type="match status" value="1"/>
</dbReference>
<dbReference type="InterPro" id="IPR001969">
    <property type="entry name" value="Aspartic_peptidase_AS"/>
</dbReference>
<dbReference type="GO" id="GO:0006508">
    <property type="term" value="P:proteolysis"/>
    <property type="evidence" value="ECO:0007669"/>
    <property type="project" value="InterPro"/>
</dbReference>
<proteinExistence type="predicted"/>
<name>A0A0R0LSN2_9MICR</name>
<keyword evidence="1" id="KW-0378">Hydrolase</keyword>
<dbReference type="EMBL" id="LGUB01000906">
    <property type="protein sequence ID" value="KRH92470.1"/>
    <property type="molecule type" value="Genomic_DNA"/>
</dbReference>
<dbReference type="Gene3D" id="3.10.10.10">
    <property type="entry name" value="HIV Type 1 Reverse Transcriptase, subunit A, domain 1"/>
    <property type="match status" value="1"/>
</dbReference>
<dbReference type="SUPFAM" id="SSF56672">
    <property type="entry name" value="DNA/RNA polymerases"/>
    <property type="match status" value="1"/>
</dbReference>
<dbReference type="PANTHER" id="PTHR37984">
    <property type="entry name" value="PROTEIN CBG26694"/>
    <property type="match status" value="1"/>
</dbReference>